<dbReference type="HOGENOM" id="CLU_083863_0_0_6"/>
<dbReference type="CDD" id="cd01610">
    <property type="entry name" value="PAP2_like"/>
    <property type="match status" value="1"/>
</dbReference>
<dbReference type="SMART" id="SM00014">
    <property type="entry name" value="acidPPc"/>
    <property type="match status" value="1"/>
</dbReference>
<dbReference type="RefSeq" id="WP_020910589.1">
    <property type="nucleotide sequence ID" value="NC_011566.1"/>
</dbReference>
<dbReference type="Proteomes" id="UP000000753">
    <property type="component" value="Chromosome"/>
</dbReference>
<feature type="domain" description="Phosphatidic acid phosphatase type 2/haloperoxidase" evidence="5">
    <location>
        <begin position="85"/>
        <end position="240"/>
    </location>
</feature>
<dbReference type="Gene3D" id="1.20.144.10">
    <property type="entry name" value="Phosphatidic acid phosphatase type 2/haloperoxidase"/>
    <property type="match status" value="1"/>
</dbReference>
<proteinExistence type="predicted"/>
<evidence type="ECO:0000259" key="5">
    <source>
        <dbReference type="SMART" id="SM00014"/>
    </source>
</evidence>
<name>B8CHT1_SHEPW</name>
<reference evidence="6 7" key="1">
    <citation type="journal article" date="2008" name="PLoS ONE">
        <title>Environmental adaptation: genomic analysis of the piezotolerant and psychrotolerant deep-sea iron reducing bacterium Shewanella piezotolerans WP3.</title>
        <authorList>
            <person name="Wang F."/>
            <person name="Wang J."/>
            <person name="Jian H."/>
            <person name="Zhang B."/>
            <person name="Li S."/>
            <person name="Wang F."/>
            <person name="Zeng X."/>
            <person name="Gao L."/>
            <person name="Bartlett D.H."/>
            <person name="Yu J."/>
            <person name="Hu S."/>
            <person name="Xiao X."/>
        </authorList>
    </citation>
    <scope>NUCLEOTIDE SEQUENCE [LARGE SCALE GENOMIC DNA]</scope>
    <source>
        <strain evidence="7">WP3 / JCM 13877</strain>
    </source>
</reference>
<evidence type="ECO:0000313" key="6">
    <source>
        <dbReference type="EMBL" id="ACJ27207.1"/>
    </source>
</evidence>
<keyword evidence="7" id="KW-1185">Reference proteome</keyword>
<keyword evidence="4" id="KW-0472">Membrane</keyword>
<evidence type="ECO:0000256" key="2">
    <source>
        <dbReference type="ARBA" id="ARBA00032707"/>
    </source>
</evidence>
<evidence type="ECO:0000256" key="3">
    <source>
        <dbReference type="ARBA" id="ARBA00047594"/>
    </source>
</evidence>
<dbReference type="PANTHER" id="PTHR14969:SF54">
    <property type="entry name" value="PHOSPHATIDYLGLYCEROPHOSPHATASE B"/>
    <property type="match status" value="1"/>
</dbReference>
<dbReference type="InterPro" id="IPR000326">
    <property type="entry name" value="PAP2/HPO"/>
</dbReference>
<dbReference type="EC" id="3.6.1.27" evidence="1"/>
<dbReference type="eggNOG" id="COG0671">
    <property type="taxonomic scope" value="Bacteria"/>
</dbReference>
<dbReference type="STRING" id="225849.swp_0373"/>
<comment type="catalytic activity">
    <reaction evidence="3">
        <text>di-trans,octa-cis-undecaprenyl diphosphate + H2O = di-trans,octa-cis-undecaprenyl phosphate + phosphate + H(+)</text>
        <dbReference type="Rhea" id="RHEA:28094"/>
        <dbReference type="ChEBI" id="CHEBI:15377"/>
        <dbReference type="ChEBI" id="CHEBI:15378"/>
        <dbReference type="ChEBI" id="CHEBI:43474"/>
        <dbReference type="ChEBI" id="CHEBI:58405"/>
        <dbReference type="ChEBI" id="CHEBI:60392"/>
        <dbReference type="EC" id="3.6.1.27"/>
    </reaction>
</comment>
<feature type="transmembrane region" description="Helical" evidence="4">
    <location>
        <begin position="49"/>
        <end position="75"/>
    </location>
</feature>
<dbReference type="PANTHER" id="PTHR14969">
    <property type="entry name" value="SPHINGOSINE-1-PHOSPHATE PHOSPHOHYDROLASE"/>
    <property type="match status" value="1"/>
</dbReference>
<protein>
    <recommendedName>
        <fullName evidence="1">undecaprenyl-diphosphate phosphatase</fullName>
        <ecNumber evidence="1">3.6.1.27</ecNumber>
    </recommendedName>
    <alternativeName>
        <fullName evidence="2">Undecaprenyl pyrophosphate phosphatase</fullName>
    </alternativeName>
</protein>
<gene>
    <name evidence="6" type="ordered locus">swp_0373</name>
</gene>
<dbReference type="KEGG" id="swp:swp_0373"/>
<dbReference type="EMBL" id="CP000472">
    <property type="protein sequence ID" value="ACJ27207.1"/>
    <property type="molecule type" value="Genomic_DNA"/>
</dbReference>
<feature type="transmembrane region" description="Helical" evidence="4">
    <location>
        <begin position="82"/>
        <end position="103"/>
    </location>
</feature>
<evidence type="ECO:0000256" key="4">
    <source>
        <dbReference type="SAM" id="Phobius"/>
    </source>
</evidence>
<dbReference type="SUPFAM" id="SSF48317">
    <property type="entry name" value="Acid phosphatase/Vanadium-dependent haloperoxidase"/>
    <property type="match status" value="1"/>
</dbReference>
<evidence type="ECO:0000256" key="1">
    <source>
        <dbReference type="ARBA" id="ARBA00012374"/>
    </source>
</evidence>
<evidence type="ECO:0000313" key="7">
    <source>
        <dbReference type="Proteomes" id="UP000000753"/>
    </source>
</evidence>
<keyword evidence="4" id="KW-0812">Transmembrane</keyword>
<dbReference type="Pfam" id="PF01569">
    <property type="entry name" value="PAP2"/>
    <property type="match status" value="1"/>
</dbReference>
<feature type="transmembrane region" description="Helical" evidence="4">
    <location>
        <begin position="16"/>
        <end position="37"/>
    </location>
</feature>
<sequence length="260" mass="29142">MTNSQRDFKTSGKITLIAWSILIVIPAVLYAFSVQLFPRIELDTLFAEAWFWITSSGTVPYGIITGLILLIACYYTLTRQQFIPLILTVSLSMAATLSLNHFLKPFFSEPRPYAVLMQQENLLNLNDFYQADNAVKKDKITTSLNLLATARADLVLSPAIKKHWQYEVGYSFPSGHTLFAVTLALSMGFYLLMAGQTLFPLMLFSWAIFMGFSRMLLGMHWPQDVLASTCIGGMISFASIYLIHKLSPTIAVLQKLSATK</sequence>
<dbReference type="GO" id="GO:0005886">
    <property type="term" value="C:plasma membrane"/>
    <property type="evidence" value="ECO:0007669"/>
    <property type="project" value="TreeGrafter"/>
</dbReference>
<accession>B8CHT1</accession>
<feature type="transmembrane region" description="Helical" evidence="4">
    <location>
        <begin position="225"/>
        <end position="243"/>
    </location>
</feature>
<dbReference type="AlphaFoldDB" id="B8CHT1"/>
<organism evidence="6 7">
    <name type="scientific">Shewanella piezotolerans (strain WP3 / JCM 13877)</name>
    <dbReference type="NCBI Taxonomy" id="225849"/>
    <lineage>
        <taxon>Bacteria</taxon>
        <taxon>Pseudomonadati</taxon>
        <taxon>Pseudomonadota</taxon>
        <taxon>Gammaproteobacteria</taxon>
        <taxon>Alteromonadales</taxon>
        <taxon>Shewanellaceae</taxon>
        <taxon>Shewanella</taxon>
    </lineage>
</organism>
<feature type="transmembrane region" description="Helical" evidence="4">
    <location>
        <begin position="199"/>
        <end position="219"/>
    </location>
</feature>
<dbReference type="GO" id="GO:0050380">
    <property type="term" value="F:undecaprenyl-diphosphatase activity"/>
    <property type="evidence" value="ECO:0007669"/>
    <property type="project" value="UniProtKB-EC"/>
</dbReference>
<dbReference type="InterPro" id="IPR036938">
    <property type="entry name" value="PAP2/HPO_sf"/>
</dbReference>
<keyword evidence="4" id="KW-1133">Transmembrane helix</keyword>